<reference evidence="6 8" key="2">
    <citation type="submission" date="2018-06" db="EMBL/GenBank/DDBJ databases">
        <authorList>
            <consortium name="Pathogen Informatics"/>
            <person name="Doyle S."/>
        </authorList>
    </citation>
    <scope>NUCLEOTIDE SEQUENCE [LARGE SCALE GENOMIC DNA]</scope>
    <source>
        <strain evidence="6 8">NCTC12376</strain>
    </source>
</reference>
<evidence type="ECO:0000256" key="3">
    <source>
        <dbReference type="ARBA" id="ARBA00006171"/>
    </source>
</evidence>
<evidence type="ECO:0000313" key="5">
    <source>
        <dbReference type="EMBL" id="KTD50871.1"/>
    </source>
</evidence>
<reference evidence="5 7" key="1">
    <citation type="submission" date="2015-11" db="EMBL/GenBank/DDBJ databases">
        <title>Genomic analysis of 38 Legionella species identifies large and diverse effector repertoires.</title>
        <authorList>
            <person name="Burstein D."/>
            <person name="Amaro F."/>
            <person name="Zusman T."/>
            <person name="Lifshitz Z."/>
            <person name="Cohen O."/>
            <person name="Gilbert J.A."/>
            <person name="Pupko T."/>
            <person name="Shuman H.A."/>
            <person name="Segal G."/>
        </authorList>
    </citation>
    <scope>NUCLEOTIDE SEQUENCE [LARGE SCALE GENOMIC DNA]</scope>
    <source>
        <strain evidence="5 7">ATCC 49507</strain>
    </source>
</reference>
<evidence type="ECO:0000313" key="6">
    <source>
        <dbReference type="EMBL" id="STY17883.1"/>
    </source>
</evidence>
<dbReference type="Gene3D" id="1.10.150.240">
    <property type="entry name" value="Putative phosphatase, domain 2"/>
    <property type="match status" value="1"/>
</dbReference>
<evidence type="ECO:0000256" key="2">
    <source>
        <dbReference type="ARBA" id="ARBA00004818"/>
    </source>
</evidence>
<dbReference type="AlphaFoldDB" id="A0A378KTH6"/>
<dbReference type="CDD" id="cd07505">
    <property type="entry name" value="HAD_BPGM-like"/>
    <property type="match status" value="1"/>
</dbReference>
<dbReference type="EMBL" id="UGOW01000001">
    <property type="protein sequence ID" value="STY17883.1"/>
    <property type="molecule type" value="Genomic_DNA"/>
</dbReference>
<comment type="similarity">
    <text evidence="3">Belongs to the HAD-like hydrolase superfamily. CbbY/CbbZ/Gph/YieH family.</text>
</comment>
<dbReference type="SFLD" id="SFLDG01129">
    <property type="entry name" value="C1.5:_HAD__Beta-PGM__Phosphata"/>
    <property type="match status" value="1"/>
</dbReference>
<dbReference type="Gene3D" id="3.40.50.1000">
    <property type="entry name" value="HAD superfamily/HAD-like"/>
    <property type="match status" value="1"/>
</dbReference>
<name>A0A378KTH6_9GAMM</name>
<keyword evidence="7" id="KW-1185">Reference proteome</keyword>
<dbReference type="EMBL" id="LNYR01000012">
    <property type="protein sequence ID" value="KTD50871.1"/>
    <property type="molecule type" value="Genomic_DNA"/>
</dbReference>
<dbReference type="InterPro" id="IPR036412">
    <property type="entry name" value="HAD-like_sf"/>
</dbReference>
<dbReference type="InterPro" id="IPR041492">
    <property type="entry name" value="HAD_2"/>
</dbReference>
<dbReference type="SFLD" id="SFLDG01135">
    <property type="entry name" value="C1.5.6:_HAD__Beta-PGM__Phospha"/>
    <property type="match status" value="1"/>
</dbReference>
<protein>
    <recommendedName>
        <fullName evidence="4">phosphoglycolate phosphatase</fullName>
        <ecNumber evidence="4">3.1.3.18</ecNumber>
    </recommendedName>
</protein>
<evidence type="ECO:0000256" key="4">
    <source>
        <dbReference type="ARBA" id="ARBA00013078"/>
    </source>
</evidence>
<dbReference type="STRING" id="45072.Lqua_1098"/>
<dbReference type="SUPFAM" id="SSF56784">
    <property type="entry name" value="HAD-like"/>
    <property type="match status" value="1"/>
</dbReference>
<dbReference type="RefSeq" id="WP_058473757.1">
    <property type="nucleotide sequence ID" value="NZ_CAAAIL010000004.1"/>
</dbReference>
<dbReference type="GO" id="GO:0008967">
    <property type="term" value="F:phosphoglycolate phosphatase activity"/>
    <property type="evidence" value="ECO:0007669"/>
    <property type="project" value="UniProtKB-EC"/>
</dbReference>
<dbReference type="InterPro" id="IPR023198">
    <property type="entry name" value="PGP-like_dom2"/>
</dbReference>
<sequence length="222" mass="24945">MIDTVIFDFDGVILDSEPLHFEALVQVLNQLGISLDYEEYRTYYLGLSDISVFPKILNDKGVEFSSTQISRWIDLKVTIYNELIERSEQLPMTPDLDWFLISVAKQYEKIGICSGSNRYSILKILEKIHSGRLTPYFKTIVSCEDVTLGKPSPEGYLLTAHRLQSNPKNCLVIEDSEHGVTAAKAGGMLVAGLLTTLNKNQLAHADIIAQDFKELAHLLNTH</sequence>
<comment type="catalytic activity">
    <reaction evidence="1">
        <text>2-phosphoglycolate + H2O = glycolate + phosphate</text>
        <dbReference type="Rhea" id="RHEA:14369"/>
        <dbReference type="ChEBI" id="CHEBI:15377"/>
        <dbReference type="ChEBI" id="CHEBI:29805"/>
        <dbReference type="ChEBI" id="CHEBI:43474"/>
        <dbReference type="ChEBI" id="CHEBI:58033"/>
        <dbReference type="EC" id="3.1.3.18"/>
    </reaction>
</comment>
<organism evidence="6 8">
    <name type="scientific">Legionella quateirensis</name>
    <dbReference type="NCBI Taxonomy" id="45072"/>
    <lineage>
        <taxon>Bacteria</taxon>
        <taxon>Pseudomonadati</taxon>
        <taxon>Pseudomonadota</taxon>
        <taxon>Gammaproteobacteria</taxon>
        <taxon>Legionellales</taxon>
        <taxon>Legionellaceae</taxon>
        <taxon>Legionella</taxon>
    </lineage>
</organism>
<dbReference type="Proteomes" id="UP000254230">
    <property type="component" value="Unassembled WGS sequence"/>
</dbReference>
<dbReference type="SFLD" id="SFLDS00003">
    <property type="entry name" value="Haloacid_Dehalogenase"/>
    <property type="match status" value="1"/>
</dbReference>
<dbReference type="InterPro" id="IPR050155">
    <property type="entry name" value="HAD-like_hydrolase_sf"/>
</dbReference>
<proteinExistence type="inferred from homology"/>
<gene>
    <name evidence="5" type="ORF">Lqua_1098</name>
    <name evidence="6" type="ORF">NCTC12376_01698</name>
</gene>
<evidence type="ECO:0000256" key="1">
    <source>
        <dbReference type="ARBA" id="ARBA00000830"/>
    </source>
</evidence>
<accession>A0A378KTH6</accession>
<evidence type="ECO:0000313" key="7">
    <source>
        <dbReference type="Proteomes" id="UP000054639"/>
    </source>
</evidence>
<dbReference type="InterPro" id="IPR006439">
    <property type="entry name" value="HAD-SF_hydro_IA"/>
</dbReference>
<keyword evidence="6" id="KW-0378">Hydrolase</keyword>
<comment type="pathway">
    <text evidence="2">Organic acid metabolism; glycolate biosynthesis; glycolate from 2-phosphoglycolate: step 1/1.</text>
</comment>
<evidence type="ECO:0000313" key="8">
    <source>
        <dbReference type="Proteomes" id="UP000254230"/>
    </source>
</evidence>
<dbReference type="PANTHER" id="PTHR43434:SF1">
    <property type="entry name" value="PHOSPHOGLYCOLATE PHOSPHATASE"/>
    <property type="match status" value="1"/>
</dbReference>
<dbReference type="Pfam" id="PF13419">
    <property type="entry name" value="HAD_2"/>
    <property type="match status" value="1"/>
</dbReference>
<dbReference type="PANTHER" id="PTHR43434">
    <property type="entry name" value="PHOSPHOGLYCOLATE PHOSPHATASE"/>
    <property type="match status" value="1"/>
</dbReference>
<dbReference type="GO" id="GO:0006281">
    <property type="term" value="P:DNA repair"/>
    <property type="evidence" value="ECO:0007669"/>
    <property type="project" value="TreeGrafter"/>
</dbReference>
<dbReference type="Proteomes" id="UP000054639">
    <property type="component" value="Unassembled WGS sequence"/>
</dbReference>
<dbReference type="EC" id="3.1.3.18" evidence="4"/>
<dbReference type="InterPro" id="IPR023214">
    <property type="entry name" value="HAD_sf"/>
</dbReference>
<dbReference type="NCBIfam" id="TIGR01509">
    <property type="entry name" value="HAD-SF-IA-v3"/>
    <property type="match status" value="1"/>
</dbReference>